<gene>
    <name evidence="2" type="ORF">GSBLH_T00006127001</name>
</gene>
<reference evidence="2" key="1">
    <citation type="submission" date="2010-02" db="EMBL/GenBank/DDBJ databases">
        <title>Sequencing and annotation of the Blastocystis hominis genome.</title>
        <authorList>
            <person name="Wincker P."/>
        </authorList>
    </citation>
    <scope>NUCLEOTIDE SEQUENCE</scope>
    <source>
        <strain evidence="2">Singapore isolate B</strain>
    </source>
</reference>
<dbReference type="OrthoDB" id="243127at2759"/>
<accession>D8LY26</accession>
<evidence type="ECO:0000259" key="1">
    <source>
        <dbReference type="PROSITE" id="PS51411"/>
    </source>
</evidence>
<proteinExistence type="predicted"/>
<evidence type="ECO:0000313" key="3">
    <source>
        <dbReference type="Proteomes" id="UP000008312"/>
    </source>
</evidence>
<dbReference type="AlphaFoldDB" id="D8LY26"/>
<name>D8LY26_BLAHO</name>
<dbReference type="PANTHER" id="PTHR43830:SF3">
    <property type="entry name" value="PROTEIN PSP1"/>
    <property type="match status" value="1"/>
</dbReference>
<organism evidence="2">
    <name type="scientific">Blastocystis hominis</name>
    <dbReference type="NCBI Taxonomy" id="12968"/>
    <lineage>
        <taxon>Eukaryota</taxon>
        <taxon>Sar</taxon>
        <taxon>Stramenopiles</taxon>
        <taxon>Bigyra</taxon>
        <taxon>Opalozoa</taxon>
        <taxon>Opalinata</taxon>
        <taxon>Blastocystidae</taxon>
        <taxon>Blastocystis</taxon>
    </lineage>
</organism>
<dbReference type="PROSITE" id="PS51411">
    <property type="entry name" value="PSP1_C"/>
    <property type="match status" value="1"/>
</dbReference>
<dbReference type="RefSeq" id="XP_012894529.1">
    <property type="nucleotide sequence ID" value="XM_013039075.1"/>
</dbReference>
<dbReference type="GeneID" id="24922252"/>
<keyword evidence="3" id="KW-1185">Reference proteome</keyword>
<dbReference type="EMBL" id="FN668639">
    <property type="protein sequence ID" value="CBK20481.2"/>
    <property type="molecule type" value="Genomic_DNA"/>
</dbReference>
<dbReference type="Proteomes" id="UP000008312">
    <property type="component" value="Unassembled WGS sequence"/>
</dbReference>
<dbReference type="InterPro" id="IPR047767">
    <property type="entry name" value="PSP1-like"/>
</dbReference>
<protein>
    <recommendedName>
        <fullName evidence="1">PSP1 C-terminal domain-containing protein</fullName>
    </recommendedName>
</protein>
<dbReference type="InterPro" id="IPR007557">
    <property type="entry name" value="PSP1_C"/>
</dbReference>
<sequence>MDDRKDEMYFSAFHMIHVDGTEDYLLSTDVKPQENHDFHYNPPTLQQASEISTNQSLSEEEPTNPLALNPTNSLLARSSFQNPFLSSRFQADTVAYNHEFGYPPSFSRQYSFWSKPHLDYKVRDRSLDMVYEKKSCYYLFEIQFKRNTKLCMGSEDDSVVDIGDYVCVTGDRGVDMGKVVNRKICIRPPSNQPMPIVLNKANQIEVSLLRDQRREEKCVVRLCTQKARQHNMDIVVVDAEFQYDRKKLTIYYFSNSRIDFRSFVKELYSIYYARIWMENIKAAHEGA</sequence>
<dbReference type="Pfam" id="PF04468">
    <property type="entry name" value="PSP1"/>
    <property type="match status" value="1"/>
</dbReference>
<dbReference type="PANTHER" id="PTHR43830">
    <property type="entry name" value="PROTEIN PSP1"/>
    <property type="match status" value="1"/>
</dbReference>
<feature type="domain" description="PSP1 C-terminal" evidence="1">
    <location>
        <begin position="195"/>
        <end position="280"/>
    </location>
</feature>
<evidence type="ECO:0000313" key="2">
    <source>
        <dbReference type="EMBL" id="CBK20481.2"/>
    </source>
</evidence>
<dbReference type="InParanoid" id="D8LY26"/>
<dbReference type="NCBIfam" id="NF041131">
    <property type="entry name" value="RicT_YaaT_fam"/>
    <property type="match status" value="1"/>
</dbReference>
<dbReference type="GO" id="GO:0005737">
    <property type="term" value="C:cytoplasm"/>
    <property type="evidence" value="ECO:0007669"/>
    <property type="project" value="TreeGrafter"/>
</dbReference>